<protein>
    <submittedName>
        <fullName evidence="1">Uncharacterized protein</fullName>
    </submittedName>
</protein>
<sequence>MSEIVKITPNNNNFKLVLKSQLQIWVVFSSDDFKKHLQKEFTQCLVQR</sequence>
<reference evidence="1 2" key="1">
    <citation type="submission" date="2015-01" db="EMBL/GenBank/DDBJ databases">
        <title>Vibrio sp. C5 JCM 19232 whole genome shotgun sequence.</title>
        <authorList>
            <person name="Sawabe T."/>
            <person name="Meirelles P."/>
            <person name="Feng G."/>
            <person name="Sayaka M."/>
            <person name="Hattori M."/>
            <person name="Ohkuma M."/>
        </authorList>
    </citation>
    <scope>NUCLEOTIDE SEQUENCE [LARGE SCALE GENOMIC DNA]</scope>
    <source>
        <strain evidence="1 2">JCM19232</strain>
    </source>
</reference>
<comment type="caution">
    <text evidence="1">The sequence shown here is derived from an EMBL/GenBank/DDBJ whole genome shotgun (WGS) entry which is preliminary data.</text>
</comment>
<dbReference type="Proteomes" id="UP000031670">
    <property type="component" value="Unassembled WGS sequence"/>
</dbReference>
<dbReference type="AlphaFoldDB" id="A0A0B8PDI9"/>
<evidence type="ECO:0000313" key="2">
    <source>
        <dbReference type="Proteomes" id="UP000031670"/>
    </source>
</evidence>
<proteinExistence type="predicted"/>
<accession>A0A0B8PDI9</accession>
<reference evidence="1 2" key="2">
    <citation type="submission" date="2015-01" db="EMBL/GenBank/DDBJ databases">
        <authorList>
            <consortium name="NBRP consortium"/>
            <person name="Sawabe T."/>
            <person name="Meirelles P."/>
            <person name="Feng G."/>
            <person name="Sayaka M."/>
            <person name="Hattori M."/>
            <person name="Ohkuma M."/>
        </authorList>
    </citation>
    <scope>NUCLEOTIDE SEQUENCE [LARGE SCALE GENOMIC DNA]</scope>
    <source>
        <strain evidence="1 2">JCM19232</strain>
    </source>
</reference>
<evidence type="ECO:0000313" key="1">
    <source>
        <dbReference type="EMBL" id="GAM64980.1"/>
    </source>
</evidence>
<gene>
    <name evidence="1" type="ORF">JCM19232_24</name>
</gene>
<organism evidence="1 2">
    <name type="scientific">Vibrio ishigakensis</name>
    <dbReference type="NCBI Taxonomy" id="1481914"/>
    <lineage>
        <taxon>Bacteria</taxon>
        <taxon>Pseudomonadati</taxon>
        <taxon>Pseudomonadota</taxon>
        <taxon>Gammaproteobacteria</taxon>
        <taxon>Vibrionales</taxon>
        <taxon>Vibrionaceae</taxon>
        <taxon>Vibrio</taxon>
    </lineage>
</organism>
<dbReference type="EMBL" id="BBSA01000016">
    <property type="protein sequence ID" value="GAM64980.1"/>
    <property type="molecule type" value="Genomic_DNA"/>
</dbReference>
<name>A0A0B8PDI9_9VIBR</name>